<sequence length="49" mass="5547">MGADALRGNGITTKLLYLMRDKTLNSPRDPLHKQRLRLPKPLLLSAFQS</sequence>
<gene>
    <name evidence="1" type="ORF">AZE42_14133</name>
</gene>
<evidence type="ECO:0000313" key="1">
    <source>
        <dbReference type="EMBL" id="OJA15067.1"/>
    </source>
</evidence>
<dbReference type="EMBL" id="LVVM01003355">
    <property type="protein sequence ID" value="OJA15067.1"/>
    <property type="molecule type" value="Genomic_DNA"/>
</dbReference>
<organism evidence="1 2">
    <name type="scientific">Rhizopogon vesiculosus</name>
    <dbReference type="NCBI Taxonomy" id="180088"/>
    <lineage>
        <taxon>Eukaryota</taxon>
        <taxon>Fungi</taxon>
        <taxon>Dikarya</taxon>
        <taxon>Basidiomycota</taxon>
        <taxon>Agaricomycotina</taxon>
        <taxon>Agaricomycetes</taxon>
        <taxon>Agaricomycetidae</taxon>
        <taxon>Boletales</taxon>
        <taxon>Suillineae</taxon>
        <taxon>Rhizopogonaceae</taxon>
        <taxon>Rhizopogon</taxon>
    </lineage>
</organism>
<protein>
    <submittedName>
        <fullName evidence="1">Uncharacterized protein</fullName>
    </submittedName>
</protein>
<name>A0A1J8Q515_9AGAM</name>
<dbReference type="Proteomes" id="UP000183567">
    <property type="component" value="Unassembled WGS sequence"/>
</dbReference>
<keyword evidence="2" id="KW-1185">Reference proteome</keyword>
<accession>A0A1J8Q515</accession>
<comment type="caution">
    <text evidence="1">The sequence shown here is derived from an EMBL/GenBank/DDBJ whole genome shotgun (WGS) entry which is preliminary data.</text>
</comment>
<reference evidence="1 2" key="1">
    <citation type="submission" date="2016-03" db="EMBL/GenBank/DDBJ databases">
        <title>Comparative genomics of the ectomycorrhizal sister species Rhizopogon vinicolor and Rhizopogon vesiculosus (Basidiomycota: Boletales) reveals a divergence of the mating type B locus.</title>
        <authorList>
            <person name="Mujic A.B."/>
            <person name="Kuo A."/>
            <person name="Tritt A."/>
            <person name="Lipzen A."/>
            <person name="Chen C."/>
            <person name="Johnson J."/>
            <person name="Sharma A."/>
            <person name="Barry K."/>
            <person name="Grigoriev I.V."/>
            <person name="Spatafora J.W."/>
        </authorList>
    </citation>
    <scope>NUCLEOTIDE SEQUENCE [LARGE SCALE GENOMIC DNA]</scope>
    <source>
        <strain evidence="1 2">AM-OR11-056</strain>
    </source>
</reference>
<evidence type="ECO:0000313" key="2">
    <source>
        <dbReference type="Proteomes" id="UP000183567"/>
    </source>
</evidence>
<dbReference type="AlphaFoldDB" id="A0A1J8Q515"/>
<proteinExistence type="predicted"/>